<accession>A0A834ISR2</accession>
<evidence type="ECO:0000256" key="5">
    <source>
        <dbReference type="SAM" id="Phobius"/>
    </source>
</evidence>
<gene>
    <name evidence="6" type="ORF">GWI33_004652</name>
</gene>
<comment type="similarity">
    <text evidence="1">Belongs to the ANT/ATPSC lysine N-methyltransferase family.</text>
</comment>
<dbReference type="OrthoDB" id="66144at2759"/>
<keyword evidence="2" id="KW-0489">Methyltransferase</keyword>
<keyword evidence="5" id="KW-0472">Membrane</keyword>
<keyword evidence="7" id="KW-1185">Reference proteome</keyword>
<dbReference type="InterPro" id="IPR026170">
    <property type="entry name" value="FAM173A/B"/>
</dbReference>
<evidence type="ECO:0000256" key="1">
    <source>
        <dbReference type="ARBA" id="ARBA00010633"/>
    </source>
</evidence>
<dbReference type="EMBL" id="JAACXV010000023">
    <property type="protein sequence ID" value="KAF7286614.1"/>
    <property type="molecule type" value="Genomic_DNA"/>
</dbReference>
<dbReference type="GO" id="GO:0032259">
    <property type="term" value="P:methylation"/>
    <property type="evidence" value="ECO:0007669"/>
    <property type="project" value="UniProtKB-KW"/>
</dbReference>
<dbReference type="Gene3D" id="3.40.50.150">
    <property type="entry name" value="Vaccinia Virus protein VP39"/>
    <property type="match status" value="1"/>
</dbReference>
<evidence type="ECO:0000313" key="6">
    <source>
        <dbReference type="EMBL" id="KAF7286614.1"/>
    </source>
</evidence>
<feature type="transmembrane region" description="Helical" evidence="5">
    <location>
        <begin position="34"/>
        <end position="54"/>
    </location>
</feature>
<dbReference type="GO" id="GO:0005739">
    <property type="term" value="C:mitochondrion"/>
    <property type="evidence" value="ECO:0007669"/>
    <property type="project" value="TreeGrafter"/>
</dbReference>
<reference evidence="6" key="1">
    <citation type="submission" date="2020-08" db="EMBL/GenBank/DDBJ databases">
        <title>Genome sequencing and assembly of the red palm weevil Rhynchophorus ferrugineus.</title>
        <authorList>
            <person name="Dias G.B."/>
            <person name="Bergman C.M."/>
            <person name="Manee M."/>
        </authorList>
    </citation>
    <scope>NUCLEOTIDE SEQUENCE</scope>
    <source>
        <strain evidence="6">AA-2017</strain>
        <tissue evidence="6">Whole larva</tissue>
    </source>
</reference>
<protein>
    <submittedName>
        <fullName evidence="6">Uncharacterized protein</fullName>
    </submittedName>
</protein>
<sequence length="208" mass="23225">MSGVNYLNTNINNILNDDTTNKEKSISISNTGKVLVGITGGVALGLTVICFPFVSPALRKFCLPYIPATNEQLSNIVKGLKGRKGFLLDLGSGDGRIVIETAKRDFIAHGVELNPWLVLYSRINACRNGLGSKTRFLKKDLWKYNISKYDNIVIFGVDQMMNDLEKKIIKECKPKCNILACRFPLPNMVPFKTIGHGIDTVWVYEIKK</sequence>
<dbReference type="PANTHER" id="PTHR13610:SF9">
    <property type="entry name" value="FI06469P"/>
    <property type="match status" value="1"/>
</dbReference>
<dbReference type="GO" id="GO:1905706">
    <property type="term" value="P:regulation of mitochondrial ATP synthesis coupled proton transport"/>
    <property type="evidence" value="ECO:0007669"/>
    <property type="project" value="TreeGrafter"/>
</dbReference>
<dbReference type="GO" id="GO:0016279">
    <property type="term" value="F:protein-lysine N-methyltransferase activity"/>
    <property type="evidence" value="ECO:0007669"/>
    <property type="project" value="InterPro"/>
</dbReference>
<dbReference type="InterPro" id="IPR029063">
    <property type="entry name" value="SAM-dependent_MTases_sf"/>
</dbReference>
<dbReference type="Proteomes" id="UP000625711">
    <property type="component" value="Unassembled WGS sequence"/>
</dbReference>
<evidence type="ECO:0000256" key="4">
    <source>
        <dbReference type="ARBA" id="ARBA00022691"/>
    </source>
</evidence>
<keyword evidence="5" id="KW-1133">Transmembrane helix</keyword>
<proteinExistence type="inferred from homology"/>
<organism evidence="6 7">
    <name type="scientific">Rhynchophorus ferrugineus</name>
    <name type="common">Red palm weevil</name>
    <name type="synonym">Curculio ferrugineus</name>
    <dbReference type="NCBI Taxonomy" id="354439"/>
    <lineage>
        <taxon>Eukaryota</taxon>
        <taxon>Metazoa</taxon>
        <taxon>Ecdysozoa</taxon>
        <taxon>Arthropoda</taxon>
        <taxon>Hexapoda</taxon>
        <taxon>Insecta</taxon>
        <taxon>Pterygota</taxon>
        <taxon>Neoptera</taxon>
        <taxon>Endopterygota</taxon>
        <taxon>Coleoptera</taxon>
        <taxon>Polyphaga</taxon>
        <taxon>Cucujiformia</taxon>
        <taxon>Curculionidae</taxon>
        <taxon>Dryophthorinae</taxon>
        <taxon>Rhynchophorus</taxon>
    </lineage>
</organism>
<keyword evidence="4" id="KW-0949">S-adenosyl-L-methionine</keyword>
<dbReference type="AlphaFoldDB" id="A0A834ISR2"/>
<keyword evidence="5" id="KW-0812">Transmembrane</keyword>
<name>A0A834ISR2_RHYFE</name>
<evidence type="ECO:0000256" key="2">
    <source>
        <dbReference type="ARBA" id="ARBA00022603"/>
    </source>
</evidence>
<dbReference type="SUPFAM" id="SSF53335">
    <property type="entry name" value="S-adenosyl-L-methionine-dependent methyltransferases"/>
    <property type="match status" value="1"/>
</dbReference>
<dbReference type="PANTHER" id="PTHR13610">
    <property type="entry name" value="METHYLTRANSFERASE DOMAIN-CONTAINING PROTEIN"/>
    <property type="match status" value="1"/>
</dbReference>
<keyword evidence="3" id="KW-0808">Transferase</keyword>
<evidence type="ECO:0000313" key="7">
    <source>
        <dbReference type="Proteomes" id="UP000625711"/>
    </source>
</evidence>
<comment type="caution">
    <text evidence="6">The sequence shown here is derived from an EMBL/GenBank/DDBJ whole genome shotgun (WGS) entry which is preliminary data.</text>
</comment>
<evidence type="ECO:0000256" key="3">
    <source>
        <dbReference type="ARBA" id="ARBA00022679"/>
    </source>
</evidence>